<evidence type="ECO:0000259" key="3">
    <source>
        <dbReference type="PROSITE" id="PS51459"/>
    </source>
</evidence>
<dbReference type="SUPFAM" id="SSF140931">
    <property type="entry name" value="Fic-like"/>
    <property type="match status" value="1"/>
</dbReference>
<reference evidence="4 5" key="1">
    <citation type="submission" date="2020-05" db="EMBL/GenBank/DDBJ databases">
        <title>Horizontal transmission and recombination maintain forever young bacterial symbiont genomes.</title>
        <authorList>
            <person name="Russell S.L."/>
            <person name="Pepper-Tunick E."/>
            <person name="Svedberg J."/>
            <person name="Byrne A."/>
            <person name="Ruelas Castillo J."/>
            <person name="Vollmers C."/>
            <person name="Beinart R.A."/>
            <person name="Corbett-Detig R."/>
        </authorList>
    </citation>
    <scope>NUCLEOTIDE SEQUENCE [LARGE SCALE GENOMIC DNA]</scope>
    <source>
        <strain evidence="4">455</strain>
    </source>
</reference>
<name>A0A853F5W6_9GAMM</name>
<dbReference type="GO" id="GO:0005524">
    <property type="term" value="F:ATP binding"/>
    <property type="evidence" value="ECO:0007669"/>
    <property type="project" value="UniProtKB-KW"/>
</dbReference>
<protein>
    <submittedName>
        <fullName evidence="4">Fic family protein</fullName>
    </submittedName>
</protein>
<comment type="caution">
    <text evidence="4">The sequence shown here is derived from an EMBL/GenBank/DDBJ whole genome shotgun (WGS) entry which is preliminary data.</text>
</comment>
<dbReference type="PANTHER" id="PTHR13504">
    <property type="entry name" value="FIDO DOMAIN-CONTAINING PROTEIN DDB_G0283145"/>
    <property type="match status" value="1"/>
</dbReference>
<dbReference type="Gene3D" id="1.10.3290.10">
    <property type="entry name" value="Fido-like domain"/>
    <property type="match status" value="1"/>
</dbReference>
<dbReference type="InterPro" id="IPR036597">
    <property type="entry name" value="Fido-like_dom_sf"/>
</dbReference>
<dbReference type="Pfam" id="PF02661">
    <property type="entry name" value="Fic"/>
    <property type="match status" value="1"/>
</dbReference>
<feature type="binding site" evidence="2">
    <location>
        <begin position="231"/>
        <end position="238"/>
    </location>
    <ligand>
        <name>ATP</name>
        <dbReference type="ChEBI" id="CHEBI:30616"/>
    </ligand>
</feature>
<proteinExistence type="predicted"/>
<evidence type="ECO:0000313" key="5">
    <source>
        <dbReference type="Proteomes" id="UP000568751"/>
    </source>
</evidence>
<gene>
    <name evidence="4" type="ORF">H0A76_08660</name>
</gene>
<dbReference type="InterPro" id="IPR003812">
    <property type="entry name" value="Fido"/>
</dbReference>
<accession>A0A853F5W6</accession>
<keyword evidence="2" id="KW-0067">ATP-binding</keyword>
<dbReference type="EMBL" id="JACCHT010000002">
    <property type="protein sequence ID" value="NYT27949.1"/>
    <property type="molecule type" value="Genomic_DNA"/>
</dbReference>
<dbReference type="PROSITE" id="PS51459">
    <property type="entry name" value="FIDO"/>
    <property type="match status" value="1"/>
</dbReference>
<feature type="active site" evidence="1">
    <location>
        <position position="227"/>
    </location>
</feature>
<evidence type="ECO:0000313" key="4">
    <source>
        <dbReference type="EMBL" id="NYT27949.1"/>
    </source>
</evidence>
<evidence type="ECO:0000256" key="2">
    <source>
        <dbReference type="PIRSR" id="PIRSR640198-2"/>
    </source>
</evidence>
<keyword evidence="2" id="KW-0547">Nucleotide-binding</keyword>
<dbReference type="Proteomes" id="UP000568751">
    <property type="component" value="Unassembled WGS sequence"/>
</dbReference>
<feature type="domain" description="Fido" evidence="3">
    <location>
        <begin position="153"/>
        <end position="283"/>
    </location>
</feature>
<sequence length="286" mass="32765">MDFNYKNISYTQKLRDLQNYYQTSVAFAQALGITRMTLVAWNDNPQKIKIKNQDKIDLLWCQYVFLPNVSNISEVVKGIKLGDFLFEPAIMDKTLRQMAAGSLEIETGTQEMDFNAIVLDNTVPNNFQATSVAAVQNIHHITQEIAQNFQTEITLQQIKNWHKVLMRGLINNAGEFSTKQRVLPNVNTQLTHPDDITEELELWVKKYNNIQHLSDIAQSHYHFEIIHPFSDGNGRIGRLIMLAQCLQIGIKPPTINNHNKALYCILLEYAKINPTPLAYFLQACSE</sequence>
<dbReference type="PANTHER" id="PTHR13504:SF38">
    <property type="entry name" value="FIDO DOMAIN-CONTAINING PROTEIN"/>
    <property type="match status" value="1"/>
</dbReference>
<dbReference type="AlphaFoldDB" id="A0A853F5W6"/>
<organism evidence="4 5">
    <name type="scientific">Candidatus Thiodubiliella endoseptemdiera</name>
    <dbReference type="NCBI Taxonomy" id="2738886"/>
    <lineage>
        <taxon>Bacteria</taxon>
        <taxon>Pseudomonadati</taxon>
        <taxon>Pseudomonadota</taxon>
        <taxon>Gammaproteobacteria</taxon>
        <taxon>Candidatus Pseudothioglobaceae</taxon>
        <taxon>Candidatus Thiodubiliella</taxon>
    </lineage>
</organism>
<evidence type="ECO:0000256" key="1">
    <source>
        <dbReference type="PIRSR" id="PIRSR640198-1"/>
    </source>
</evidence>
<dbReference type="InterPro" id="IPR040198">
    <property type="entry name" value="Fido_containing"/>
</dbReference>